<sequence>MSLIGTLFKSPRTSTMTINNFPTTTLVFLFTKTTMKAIHIPKPCIVVGWPEDRVLRRYYVNTKNWVSEEFEIPKTQFFGPDDLMGPALAIDSMLYWYSARDTTACLIGYDLMRKTWFTGKFNVHDYGRSYIPEHTGPPPPPSLAHLGSDKFSLFWFSVVKCHPNPTTITEEDSLTETETETEDEDEDEDKDKDKDKDDEYMEEVEEESLRIHCMKLRVTNDGVSLFESFAEDFGKDAMMEDWVKKFEKLTGSQVFCFNSCNWGLREVFRRGVQIQPVQYSCKKCYQSKQIVRTLSIRFIFVAVQK</sequence>
<keyword evidence="2" id="KW-1185">Reference proteome</keyword>
<accession>A0ACC0INY8</accession>
<evidence type="ECO:0000313" key="2">
    <source>
        <dbReference type="Proteomes" id="UP001060215"/>
    </source>
</evidence>
<reference evidence="1 2" key="1">
    <citation type="journal article" date="2022" name="Plant J.">
        <title>Chromosome-level genome of Camellia lanceoleosa provides a valuable resource for understanding genome evolution and self-incompatibility.</title>
        <authorList>
            <person name="Gong W."/>
            <person name="Xiao S."/>
            <person name="Wang L."/>
            <person name="Liao Z."/>
            <person name="Chang Y."/>
            <person name="Mo W."/>
            <person name="Hu G."/>
            <person name="Li W."/>
            <person name="Zhao G."/>
            <person name="Zhu H."/>
            <person name="Hu X."/>
            <person name="Ji K."/>
            <person name="Xiang X."/>
            <person name="Song Q."/>
            <person name="Yuan D."/>
            <person name="Jin S."/>
            <person name="Zhang L."/>
        </authorList>
    </citation>
    <scope>NUCLEOTIDE SEQUENCE [LARGE SCALE GENOMIC DNA]</scope>
    <source>
        <strain evidence="1">SQ_2022a</strain>
    </source>
</reference>
<protein>
    <submittedName>
        <fullName evidence="1">Uncharacterized protein</fullName>
    </submittedName>
</protein>
<gene>
    <name evidence="1" type="ORF">LOK49_LG02G00292</name>
</gene>
<proteinExistence type="predicted"/>
<dbReference type="EMBL" id="CM045760">
    <property type="protein sequence ID" value="KAI8027067.1"/>
    <property type="molecule type" value="Genomic_DNA"/>
</dbReference>
<name>A0ACC0INY8_9ERIC</name>
<evidence type="ECO:0000313" key="1">
    <source>
        <dbReference type="EMBL" id="KAI8027067.1"/>
    </source>
</evidence>
<dbReference type="Proteomes" id="UP001060215">
    <property type="component" value="Chromosome 3"/>
</dbReference>
<comment type="caution">
    <text evidence="1">The sequence shown here is derived from an EMBL/GenBank/DDBJ whole genome shotgun (WGS) entry which is preliminary data.</text>
</comment>
<organism evidence="1 2">
    <name type="scientific">Camellia lanceoleosa</name>
    <dbReference type="NCBI Taxonomy" id="1840588"/>
    <lineage>
        <taxon>Eukaryota</taxon>
        <taxon>Viridiplantae</taxon>
        <taxon>Streptophyta</taxon>
        <taxon>Embryophyta</taxon>
        <taxon>Tracheophyta</taxon>
        <taxon>Spermatophyta</taxon>
        <taxon>Magnoliopsida</taxon>
        <taxon>eudicotyledons</taxon>
        <taxon>Gunneridae</taxon>
        <taxon>Pentapetalae</taxon>
        <taxon>asterids</taxon>
        <taxon>Ericales</taxon>
        <taxon>Theaceae</taxon>
        <taxon>Camellia</taxon>
    </lineage>
</organism>